<dbReference type="GO" id="GO:0005634">
    <property type="term" value="C:nucleus"/>
    <property type="evidence" value="ECO:0007669"/>
    <property type="project" value="UniProtKB-SubCell"/>
</dbReference>
<evidence type="ECO:0000259" key="8">
    <source>
        <dbReference type="PROSITE" id="PS50172"/>
    </source>
</evidence>
<feature type="compositionally biased region" description="Low complexity" evidence="7">
    <location>
        <begin position="413"/>
        <end position="423"/>
    </location>
</feature>
<dbReference type="PANTHER" id="PTHR23081">
    <property type="entry name" value="RNA POLYMERASE II CTD PHOSPHATASE"/>
    <property type="match status" value="1"/>
</dbReference>
<dbReference type="Pfam" id="PF12738">
    <property type="entry name" value="PTCB-BRCT"/>
    <property type="match status" value="1"/>
</dbReference>
<evidence type="ECO:0000256" key="2">
    <source>
        <dbReference type="ARBA" id="ARBA00022801"/>
    </source>
</evidence>
<dbReference type="STRING" id="71784.A0A1Y2B031"/>
<feature type="compositionally biased region" description="Basic and acidic residues" evidence="7">
    <location>
        <begin position="816"/>
        <end position="838"/>
    </location>
</feature>
<evidence type="ECO:0000313" key="10">
    <source>
        <dbReference type="EMBL" id="ORY28173.1"/>
    </source>
</evidence>
<dbReference type="SUPFAM" id="SSF56784">
    <property type="entry name" value="HAD-like"/>
    <property type="match status" value="1"/>
</dbReference>
<keyword evidence="2 6" id="KW-0378">Hydrolase</keyword>
<feature type="region of interest" description="Disordered" evidence="7">
    <location>
        <begin position="133"/>
        <end position="152"/>
    </location>
</feature>
<dbReference type="GO" id="GO:0008420">
    <property type="term" value="F:RNA polymerase II CTD heptapeptide repeat phosphatase activity"/>
    <property type="evidence" value="ECO:0007669"/>
    <property type="project" value="UniProtKB-UniRule"/>
</dbReference>
<evidence type="ECO:0000313" key="11">
    <source>
        <dbReference type="Proteomes" id="UP000193986"/>
    </source>
</evidence>
<dbReference type="Gene3D" id="3.40.50.10190">
    <property type="entry name" value="BRCT domain"/>
    <property type="match status" value="1"/>
</dbReference>
<proteinExistence type="predicted"/>
<dbReference type="PROSITE" id="PS50969">
    <property type="entry name" value="FCP1"/>
    <property type="match status" value="1"/>
</dbReference>
<evidence type="ECO:0000256" key="1">
    <source>
        <dbReference type="ARBA" id="ARBA00004123"/>
    </source>
</evidence>
<feature type="compositionally biased region" description="Basic and acidic residues" evidence="7">
    <location>
        <begin position="760"/>
        <end position="774"/>
    </location>
</feature>
<feature type="region of interest" description="Disordered" evidence="7">
    <location>
        <begin position="710"/>
        <end position="849"/>
    </location>
</feature>
<accession>A0A1Y2B031</accession>
<dbReference type="InterPro" id="IPR011947">
    <property type="entry name" value="FCP1_euk"/>
</dbReference>
<sequence>MSDPPTPLTFPTTLPFPIKITRLIAHAGDTVSRGSSLLEYAFTSDESRRALTSGRGKEDEEIEEWDLVGVYESPIEGEVEGWDGDISPGKVVERRHASRPLIIIQQPCSHPVQLHGMCGICGRDLTEDDYLSRPVETPSQAGPSRHAGGYEMSHDATGVTVSTQEAQRLENQTRDTLLASRKLSLIVDLDQTIIHTTVDPTVGEWMAEIEEDERQEQPAVPVDGSTTPPSTPPRPRKPSRPPNPNAEALKDVARFQLPDDLPPGYQAPPGSAVNKAPIGSDRWYYTKPRPGLGAFMKAMSALYEMHVYTMGTRTYADAIVNIVDPDGTFFGGRILSRDESGSFSSKSLKRLFPTDQSMVVVIDDRSDVWGDCPNLVKVIPYDFFVGIGDINGTFLPPTAPIPIPSPNQGAPQSSPSDATSEASTPPPATPPLSSSSPEGLLAQSKLLDEVSESRPLAKMQEQLEQEEASGAADSTDIQADVENVDPTPISEHDGKTEPTTPPGSPHRARKPLLNPHDHELERVANILSTVHVNFYSAYDHRQNRGYTAKLPLRCDVEMIVPEIKEQVLAGTYIVFSGLIPKHIKPETSEIWTTAEAFGAIPQADLMPSTTHLVAAHNGTEKAVRASRRANCVVVWPDWFFHSVQLWKRQKESDYLAMPAFRSPPKIAQPTNEVEDEDVTDDIEAEADEPEAEEDPDFGEFAWDDEADKELGDFLDGSSDVDFTEDGRSITSREGSPSSIPGTPSKKRVRYADEESLPLESFKDPSPEDRSESPQKKKRKPLLLELPGPDDFIPEANRFVYEGRNRDAPSLAGTERSGNEEAVGKGDADGVAESTREGGSEEGDEDEDDEFAKMLAESLAEES</sequence>
<comment type="subcellular location">
    <subcellularLocation>
        <location evidence="1 6">Nucleus</location>
    </subcellularLocation>
</comment>
<dbReference type="InterPro" id="IPR023214">
    <property type="entry name" value="HAD_sf"/>
</dbReference>
<dbReference type="SMART" id="SM00577">
    <property type="entry name" value="CPDc"/>
    <property type="match status" value="1"/>
</dbReference>
<dbReference type="EC" id="3.1.3.16" evidence="6"/>
<dbReference type="SMART" id="SM00292">
    <property type="entry name" value="BRCT"/>
    <property type="match status" value="1"/>
</dbReference>
<dbReference type="FunCoup" id="A0A1Y2B031">
    <property type="interactions" value="297"/>
</dbReference>
<dbReference type="SUPFAM" id="SSF52113">
    <property type="entry name" value="BRCT domain"/>
    <property type="match status" value="1"/>
</dbReference>
<comment type="function">
    <text evidence="6">This promotes the activity of RNA polymerase II.</text>
</comment>
<dbReference type="OrthoDB" id="10249888at2759"/>
<feature type="compositionally biased region" description="Acidic residues" evidence="7">
    <location>
        <begin position="839"/>
        <end position="849"/>
    </location>
</feature>
<comment type="caution">
    <text evidence="10">The sequence shown here is derived from an EMBL/GenBank/DDBJ whole genome shotgun (WGS) entry which is preliminary data.</text>
</comment>
<organism evidence="10 11">
    <name type="scientific">Naematelia encephala</name>
    <dbReference type="NCBI Taxonomy" id="71784"/>
    <lineage>
        <taxon>Eukaryota</taxon>
        <taxon>Fungi</taxon>
        <taxon>Dikarya</taxon>
        <taxon>Basidiomycota</taxon>
        <taxon>Agaricomycotina</taxon>
        <taxon>Tremellomycetes</taxon>
        <taxon>Tremellales</taxon>
        <taxon>Naemateliaceae</taxon>
        <taxon>Naematelia</taxon>
    </lineage>
</organism>
<dbReference type="PANTHER" id="PTHR23081:SF36">
    <property type="entry name" value="RNA POLYMERASE II SUBUNIT A C-TERMINAL DOMAIN PHOSPHATASE"/>
    <property type="match status" value="1"/>
</dbReference>
<dbReference type="InterPro" id="IPR036420">
    <property type="entry name" value="BRCT_dom_sf"/>
</dbReference>
<evidence type="ECO:0000256" key="7">
    <source>
        <dbReference type="SAM" id="MobiDB-lite"/>
    </source>
</evidence>
<dbReference type="PROSITE" id="PS50172">
    <property type="entry name" value="BRCT"/>
    <property type="match status" value="1"/>
</dbReference>
<dbReference type="InterPro" id="IPR001357">
    <property type="entry name" value="BRCT_dom"/>
</dbReference>
<evidence type="ECO:0000256" key="5">
    <source>
        <dbReference type="ARBA" id="ARBA00048336"/>
    </source>
</evidence>
<dbReference type="InterPro" id="IPR036412">
    <property type="entry name" value="HAD-like_sf"/>
</dbReference>
<keyword evidence="3 6" id="KW-0539">Nucleus</keyword>
<dbReference type="Proteomes" id="UP000193986">
    <property type="component" value="Unassembled WGS sequence"/>
</dbReference>
<dbReference type="AlphaFoldDB" id="A0A1Y2B031"/>
<dbReference type="CDD" id="cd07521">
    <property type="entry name" value="HAD_FCP1-like"/>
    <property type="match status" value="1"/>
</dbReference>
<dbReference type="InParanoid" id="A0A1Y2B031"/>
<dbReference type="NCBIfam" id="TIGR02250">
    <property type="entry name" value="FCP1_euk"/>
    <property type="match status" value="1"/>
</dbReference>
<protein>
    <recommendedName>
        <fullName evidence="6">RNA polymerase II subunit A C-terminal domain phosphatase</fullName>
        <ecNumber evidence="6">3.1.3.16</ecNumber>
    </recommendedName>
</protein>
<reference evidence="10 11" key="1">
    <citation type="submission" date="2016-07" db="EMBL/GenBank/DDBJ databases">
        <title>Pervasive Adenine N6-methylation of Active Genes in Fungi.</title>
        <authorList>
            <consortium name="DOE Joint Genome Institute"/>
            <person name="Mondo S.J."/>
            <person name="Dannebaum R.O."/>
            <person name="Kuo R.C."/>
            <person name="Labutti K."/>
            <person name="Haridas S."/>
            <person name="Kuo A."/>
            <person name="Salamov A."/>
            <person name="Ahrendt S.R."/>
            <person name="Lipzen A."/>
            <person name="Sullivan W."/>
            <person name="Andreopoulos W.B."/>
            <person name="Clum A."/>
            <person name="Lindquist E."/>
            <person name="Daum C."/>
            <person name="Ramamoorthy G.K."/>
            <person name="Gryganskyi A."/>
            <person name="Culley D."/>
            <person name="Magnuson J.K."/>
            <person name="James T.Y."/>
            <person name="O'Malley M.A."/>
            <person name="Stajich J.E."/>
            <person name="Spatafora J.W."/>
            <person name="Visel A."/>
            <person name="Grigoriev I.V."/>
        </authorList>
    </citation>
    <scope>NUCLEOTIDE SEQUENCE [LARGE SCALE GENOMIC DNA]</scope>
    <source>
        <strain evidence="10 11">68-887.2</strain>
    </source>
</reference>
<dbReference type="Gene3D" id="3.40.50.1000">
    <property type="entry name" value="HAD superfamily/HAD-like"/>
    <property type="match status" value="1"/>
</dbReference>
<feature type="region of interest" description="Disordered" evidence="7">
    <location>
        <begin position="211"/>
        <end position="246"/>
    </location>
</feature>
<comment type="catalytic activity">
    <reaction evidence="4 6">
        <text>O-phospho-L-seryl-[protein] + H2O = L-seryl-[protein] + phosphate</text>
        <dbReference type="Rhea" id="RHEA:20629"/>
        <dbReference type="Rhea" id="RHEA-COMP:9863"/>
        <dbReference type="Rhea" id="RHEA-COMP:11604"/>
        <dbReference type="ChEBI" id="CHEBI:15377"/>
        <dbReference type="ChEBI" id="CHEBI:29999"/>
        <dbReference type="ChEBI" id="CHEBI:43474"/>
        <dbReference type="ChEBI" id="CHEBI:83421"/>
        <dbReference type="EC" id="3.1.3.16"/>
    </reaction>
</comment>
<dbReference type="Pfam" id="PF03031">
    <property type="entry name" value="NIF"/>
    <property type="match status" value="1"/>
</dbReference>
<evidence type="ECO:0000259" key="9">
    <source>
        <dbReference type="PROSITE" id="PS50969"/>
    </source>
</evidence>
<evidence type="ECO:0000256" key="6">
    <source>
        <dbReference type="RuleBase" id="RU366066"/>
    </source>
</evidence>
<gene>
    <name evidence="10" type="ORF">BCR39DRAFT_535875</name>
</gene>
<dbReference type="CDD" id="cd17729">
    <property type="entry name" value="BRCT_CTDP1"/>
    <property type="match status" value="1"/>
</dbReference>
<dbReference type="InterPro" id="IPR004274">
    <property type="entry name" value="FCP1_dom"/>
</dbReference>
<feature type="domain" description="BRCT" evidence="8">
    <location>
        <begin position="563"/>
        <end position="656"/>
    </location>
</feature>
<feature type="region of interest" description="Disordered" evidence="7">
    <location>
        <begin position="484"/>
        <end position="512"/>
    </location>
</feature>
<comment type="catalytic activity">
    <reaction evidence="5 6">
        <text>O-phospho-L-threonyl-[protein] + H2O = L-threonyl-[protein] + phosphate</text>
        <dbReference type="Rhea" id="RHEA:47004"/>
        <dbReference type="Rhea" id="RHEA-COMP:11060"/>
        <dbReference type="Rhea" id="RHEA-COMP:11605"/>
        <dbReference type="ChEBI" id="CHEBI:15377"/>
        <dbReference type="ChEBI" id="CHEBI:30013"/>
        <dbReference type="ChEBI" id="CHEBI:43474"/>
        <dbReference type="ChEBI" id="CHEBI:61977"/>
        <dbReference type="EC" id="3.1.3.16"/>
    </reaction>
</comment>
<evidence type="ECO:0000256" key="3">
    <source>
        <dbReference type="ARBA" id="ARBA00023242"/>
    </source>
</evidence>
<name>A0A1Y2B031_9TREE</name>
<dbReference type="InterPro" id="IPR039189">
    <property type="entry name" value="Fcp1"/>
</dbReference>
<dbReference type="EMBL" id="MCFC01000033">
    <property type="protein sequence ID" value="ORY28173.1"/>
    <property type="molecule type" value="Genomic_DNA"/>
</dbReference>
<feature type="compositionally biased region" description="Polar residues" evidence="7">
    <location>
        <begin position="728"/>
        <end position="741"/>
    </location>
</feature>
<feature type="region of interest" description="Disordered" evidence="7">
    <location>
        <begin position="398"/>
        <end position="439"/>
    </location>
</feature>
<keyword evidence="11" id="KW-1185">Reference proteome</keyword>
<feature type="domain" description="FCP1 homology" evidence="9">
    <location>
        <begin position="178"/>
        <end position="402"/>
    </location>
</feature>
<evidence type="ECO:0000256" key="4">
    <source>
        <dbReference type="ARBA" id="ARBA00047761"/>
    </source>
</evidence>